<protein>
    <recommendedName>
        <fullName evidence="6">Glycoside hydrolase family 88 protein</fullName>
    </recommendedName>
</protein>
<feature type="signal peptide" evidence="3">
    <location>
        <begin position="1"/>
        <end position="17"/>
    </location>
</feature>
<evidence type="ECO:0000256" key="2">
    <source>
        <dbReference type="ARBA" id="ARBA00038358"/>
    </source>
</evidence>
<evidence type="ECO:0000313" key="4">
    <source>
        <dbReference type="EMBL" id="KAF9888476.1"/>
    </source>
</evidence>
<dbReference type="GO" id="GO:0052757">
    <property type="term" value="F:chondroitin hydrolase activity"/>
    <property type="evidence" value="ECO:0007669"/>
    <property type="project" value="TreeGrafter"/>
</dbReference>
<dbReference type="SUPFAM" id="SSF48208">
    <property type="entry name" value="Six-hairpin glycosidases"/>
    <property type="match status" value="1"/>
</dbReference>
<dbReference type="Gene3D" id="1.50.10.10">
    <property type="match status" value="1"/>
</dbReference>
<organism evidence="4 5">
    <name type="scientific">Aspergillus nanangensis</name>
    <dbReference type="NCBI Taxonomy" id="2582783"/>
    <lineage>
        <taxon>Eukaryota</taxon>
        <taxon>Fungi</taxon>
        <taxon>Dikarya</taxon>
        <taxon>Ascomycota</taxon>
        <taxon>Pezizomycotina</taxon>
        <taxon>Eurotiomycetes</taxon>
        <taxon>Eurotiomycetidae</taxon>
        <taxon>Eurotiales</taxon>
        <taxon>Aspergillaceae</taxon>
        <taxon>Aspergillus</taxon>
        <taxon>Aspergillus subgen. Circumdati</taxon>
    </lineage>
</organism>
<feature type="chain" id="PRO_5042124243" description="Glycoside hydrolase family 88 protein" evidence="3">
    <location>
        <begin position="18"/>
        <end position="430"/>
    </location>
</feature>
<dbReference type="InterPro" id="IPR012341">
    <property type="entry name" value="6hp_glycosidase-like_sf"/>
</dbReference>
<reference evidence="4" key="2">
    <citation type="submission" date="2020-02" db="EMBL/GenBank/DDBJ databases">
        <authorList>
            <person name="Gilchrist C.L.M."/>
            <person name="Chooi Y.-H."/>
        </authorList>
    </citation>
    <scope>NUCLEOTIDE SEQUENCE</scope>
    <source>
        <strain evidence="4">MST-FP2251</strain>
    </source>
</reference>
<evidence type="ECO:0000256" key="1">
    <source>
        <dbReference type="ARBA" id="ARBA00022801"/>
    </source>
</evidence>
<keyword evidence="5" id="KW-1185">Reference proteome</keyword>
<dbReference type="PANTHER" id="PTHR36845:SF1">
    <property type="entry name" value="HYDROLASE, PUTATIVE (AFU_ORTHOLOGUE AFUA_7G05090)-RELATED"/>
    <property type="match status" value="1"/>
</dbReference>
<comment type="caution">
    <text evidence="4">The sequence shown here is derived from an EMBL/GenBank/DDBJ whole genome shotgun (WGS) entry which is preliminary data.</text>
</comment>
<comment type="similarity">
    <text evidence="2">Belongs to the glycosyl hydrolase 88 family.</text>
</comment>
<proteinExistence type="inferred from homology"/>
<dbReference type="EMBL" id="VCAU01000046">
    <property type="protein sequence ID" value="KAF9888476.1"/>
    <property type="molecule type" value="Genomic_DNA"/>
</dbReference>
<evidence type="ECO:0008006" key="6">
    <source>
        <dbReference type="Google" id="ProtNLM"/>
    </source>
</evidence>
<dbReference type="InterPro" id="IPR008928">
    <property type="entry name" value="6-hairpin_glycosidase_sf"/>
</dbReference>
<gene>
    <name evidence="4" type="ORF">FE257_008583</name>
</gene>
<dbReference type="GO" id="GO:0000272">
    <property type="term" value="P:polysaccharide catabolic process"/>
    <property type="evidence" value="ECO:0007669"/>
    <property type="project" value="TreeGrafter"/>
</dbReference>
<accession>A0AAD4GTC0</accession>
<reference evidence="4" key="1">
    <citation type="journal article" date="2019" name="Beilstein J. Org. Chem.">
        <title>Nanangenines: drimane sesquiterpenoids as the dominant metabolite cohort of a novel Australian fungus, Aspergillus nanangensis.</title>
        <authorList>
            <person name="Lacey H.J."/>
            <person name="Gilchrist C.L.M."/>
            <person name="Crombie A."/>
            <person name="Kalaitzis J.A."/>
            <person name="Vuong D."/>
            <person name="Rutledge P.J."/>
            <person name="Turner P."/>
            <person name="Pitt J.I."/>
            <person name="Lacey E."/>
            <person name="Chooi Y.H."/>
            <person name="Piggott A.M."/>
        </authorList>
    </citation>
    <scope>NUCLEOTIDE SEQUENCE</scope>
    <source>
        <strain evidence="4">MST-FP2251</strain>
    </source>
</reference>
<dbReference type="Proteomes" id="UP001194746">
    <property type="component" value="Unassembled WGS sequence"/>
</dbReference>
<keyword evidence="1" id="KW-0378">Hydrolase</keyword>
<dbReference type="InterPro" id="IPR052369">
    <property type="entry name" value="UG_Glycosaminoglycan_Hydrolase"/>
</dbReference>
<keyword evidence="3" id="KW-0732">Signal</keyword>
<dbReference type="PANTHER" id="PTHR36845">
    <property type="entry name" value="HYDROLASE, PUTATIVE (AFU_ORTHOLOGUE AFUA_7G05090)-RELATED"/>
    <property type="match status" value="1"/>
</dbReference>
<dbReference type="AlphaFoldDB" id="A0AAD4GTC0"/>
<evidence type="ECO:0000256" key="3">
    <source>
        <dbReference type="SAM" id="SignalP"/>
    </source>
</evidence>
<name>A0AAD4GTC0_ASPNN</name>
<sequence length="430" mass="48059">MRVQYPLVLSLLSVAQSAPTAETKADFSQLFSEAATSKIWDTARNSLDQLPDRFPDNVPSTGADTGQYIFSAISAWTSGFFPGSLYTLLERNIKYPSHFNLPNNTPDDTYAQLLSLARSWADPLHAQAFRTNTHDMGFLIQPALRKDWELTGNQSSLDAVITAAHSLASRYDARVNAIRSWDSLKNKRHSISDQNTNFLVIVDSMCNLDLLFYAGHHTGNQTLIDIATTHAHTVRRDIVRKDYSTFHCCNIDPATDAIKFQETVQGYKDWSTWSRGQAWGILGYTQTYQWTKDPSFLETARGLADYFVKRLAAARHTHPYVPLWDFDAPSVGGVVPPRDTSAAMVAANGLLLLHQALQGNSPYYDQALRIVGQVMDLSLADPSVGWESILMNATINNNEYSNTPSNNTGLVYADYYYLQFGNLLLQMGYV</sequence>
<evidence type="ECO:0000313" key="5">
    <source>
        <dbReference type="Proteomes" id="UP001194746"/>
    </source>
</evidence>